<dbReference type="STRING" id="57577.A0A2K3K016"/>
<accession>A0A2K3K016</accession>
<feature type="non-terminal residue" evidence="3">
    <location>
        <position position="1"/>
    </location>
</feature>
<dbReference type="PANTHER" id="PTHR46236:SF36">
    <property type="entry name" value="MATH (MEPRIN AND TRAF-C-LIKE) DOMAIN PROTEIN"/>
    <property type="match status" value="1"/>
</dbReference>
<reference evidence="3 4" key="2">
    <citation type="journal article" date="2017" name="Front. Plant Sci.">
        <title>Gene Classification and Mining of Molecular Markers Useful in Red Clover (Trifolium pratense) Breeding.</title>
        <authorList>
            <person name="Istvanek J."/>
            <person name="Dluhosova J."/>
            <person name="Dluhos P."/>
            <person name="Patkova L."/>
            <person name="Nedelnik J."/>
            <person name="Repkova J."/>
        </authorList>
    </citation>
    <scope>NUCLEOTIDE SEQUENCE [LARGE SCALE GENOMIC DNA]</scope>
    <source>
        <strain evidence="4">cv. Tatra</strain>
        <tissue evidence="3">Young leaves</tissue>
    </source>
</reference>
<sequence length="92" mass="11029">EFAEMESEVSNTEIFEKFTWKIENFSRLNVDKMYSEPFILGGYPWKILLFPKGIKKVEDDHLSIYLEAMQSARYQHDKFEKHKGGHRKHKGY</sequence>
<comment type="caution">
    <text evidence="3">The sequence shown here is derived from an EMBL/GenBank/DDBJ whole genome shotgun (WGS) entry which is preliminary data.</text>
</comment>
<keyword evidence="3" id="KW-0378">Hydrolase</keyword>
<gene>
    <name evidence="3" type="ORF">L195_g051501</name>
</gene>
<dbReference type="AlphaFoldDB" id="A0A2K3K016"/>
<organism evidence="3 4">
    <name type="scientific">Trifolium pratense</name>
    <name type="common">Red clover</name>
    <dbReference type="NCBI Taxonomy" id="57577"/>
    <lineage>
        <taxon>Eukaryota</taxon>
        <taxon>Viridiplantae</taxon>
        <taxon>Streptophyta</taxon>
        <taxon>Embryophyta</taxon>
        <taxon>Tracheophyta</taxon>
        <taxon>Spermatophyta</taxon>
        <taxon>Magnoliopsida</taxon>
        <taxon>eudicotyledons</taxon>
        <taxon>Gunneridae</taxon>
        <taxon>Pentapetalae</taxon>
        <taxon>rosids</taxon>
        <taxon>fabids</taxon>
        <taxon>Fabales</taxon>
        <taxon>Fabaceae</taxon>
        <taxon>Papilionoideae</taxon>
        <taxon>50 kb inversion clade</taxon>
        <taxon>NPAAA clade</taxon>
        <taxon>Hologalegina</taxon>
        <taxon>IRL clade</taxon>
        <taxon>Trifolieae</taxon>
        <taxon>Trifolium</taxon>
    </lineage>
</organism>
<dbReference type="PROSITE" id="PS50144">
    <property type="entry name" value="MATH"/>
    <property type="match status" value="1"/>
</dbReference>
<keyword evidence="1" id="KW-0175">Coiled coil</keyword>
<dbReference type="PANTHER" id="PTHR46236">
    <property type="entry name" value="TRAF-LIKE SUPERFAMILY PROTEIN"/>
    <property type="match status" value="1"/>
</dbReference>
<feature type="domain" description="MATH" evidence="2">
    <location>
        <begin position="15"/>
        <end position="92"/>
    </location>
</feature>
<evidence type="ECO:0000256" key="1">
    <source>
        <dbReference type="ARBA" id="ARBA00023054"/>
    </source>
</evidence>
<dbReference type="GO" id="GO:0016787">
    <property type="term" value="F:hydrolase activity"/>
    <property type="evidence" value="ECO:0007669"/>
    <property type="project" value="UniProtKB-KW"/>
</dbReference>
<dbReference type="InterPro" id="IPR002083">
    <property type="entry name" value="MATH/TRAF_dom"/>
</dbReference>
<dbReference type="SUPFAM" id="SSF49599">
    <property type="entry name" value="TRAF domain-like"/>
    <property type="match status" value="1"/>
</dbReference>
<evidence type="ECO:0000313" key="3">
    <source>
        <dbReference type="EMBL" id="PNX59602.1"/>
    </source>
</evidence>
<dbReference type="InterPro" id="IPR050804">
    <property type="entry name" value="MCC"/>
</dbReference>
<protein>
    <submittedName>
        <fullName evidence="3">Ubiquitin carboxyl-terminal hydrolase 12-like protein</fullName>
    </submittedName>
</protein>
<evidence type="ECO:0000259" key="2">
    <source>
        <dbReference type="PROSITE" id="PS50144"/>
    </source>
</evidence>
<proteinExistence type="predicted"/>
<reference evidence="3 4" key="1">
    <citation type="journal article" date="2014" name="Am. J. Bot.">
        <title>Genome assembly and annotation for red clover (Trifolium pratense; Fabaceae).</title>
        <authorList>
            <person name="Istvanek J."/>
            <person name="Jaros M."/>
            <person name="Krenek A."/>
            <person name="Repkova J."/>
        </authorList>
    </citation>
    <scope>NUCLEOTIDE SEQUENCE [LARGE SCALE GENOMIC DNA]</scope>
    <source>
        <strain evidence="4">cv. Tatra</strain>
        <tissue evidence="3">Young leaves</tissue>
    </source>
</reference>
<dbReference type="Proteomes" id="UP000236291">
    <property type="component" value="Unassembled WGS sequence"/>
</dbReference>
<dbReference type="CDD" id="cd00121">
    <property type="entry name" value="MATH"/>
    <property type="match status" value="1"/>
</dbReference>
<dbReference type="Pfam" id="PF22486">
    <property type="entry name" value="MATH_2"/>
    <property type="match status" value="1"/>
</dbReference>
<dbReference type="InterPro" id="IPR008974">
    <property type="entry name" value="TRAF-like"/>
</dbReference>
<name>A0A2K3K016_TRIPR</name>
<dbReference type="Gene3D" id="2.60.210.10">
    <property type="entry name" value="Apoptosis, Tumor Necrosis Factor Receptor Associated Protein 2, Chain A"/>
    <property type="match status" value="1"/>
</dbReference>
<evidence type="ECO:0000313" key="4">
    <source>
        <dbReference type="Proteomes" id="UP000236291"/>
    </source>
</evidence>
<dbReference type="EMBL" id="ASHM01081061">
    <property type="protein sequence ID" value="PNX59602.1"/>
    <property type="molecule type" value="Genomic_DNA"/>
</dbReference>